<name>A0A895YHC5_9ACTN</name>
<proteinExistence type="predicted"/>
<evidence type="ECO:0000256" key="1">
    <source>
        <dbReference type="SAM" id="MobiDB-lite"/>
    </source>
</evidence>
<dbReference type="KEGG" id="nhy:JQS43_00490"/>
<protein>
    <submittedName>
        <fullName evidence="2">Uncharacterized protein</fullName>
    </submittedName>
</protein>
<dbReference type="Proteomes" id="UP000662857">
    <property type="component" value="Chromosome"/>
</dbReference>
<dbReference type="AlphaFoldDB" id="A0A895YHC5"/>
<dbReference type="RefSeq" id="WP_239677072.1">
    <property type="nucleotide sequence ID" value="NZ_CP070499.1"/>
</dbReference>
<feature type="compositionally biased region" description="Low complexity" evidence="1">
    <location>
        <begin position="60"/>
        <end position="77"/>
    </location>
</feature>
<keyword evidence="3" id="KW-1185">Reference proteome</keyword>
<feature type="compositionally biased region" description="Low complexity" evidence="1">
    <location>
        <begin position="27"/>
        <end position="47"/>
    </location>
</feature>
<sequence length="193" mass="19436">MLVLAVAVAAAVTLLVLGRPGDDDEPGPGAETGPAAPGAPGAGWPPAEHADPPPPPPAAAPTTPARGATAAPTAPVPTVLPHDESGVTGDESLPAEAAAAAVAAAEQFAQRWVEPHPDWHDRVAELATPALAAALAAADPPQPPPSLTGPGQLLFDTQQWARVGVPADRGTLVLDLVVVDDQWRATAVDWWPA</sequence>
<reference evidence="2" key="1">
    <citation type="submission" date="2021-02" db="EMBL/GenBank/DDBJ databases">
        <title>Natrosporangium hydrolyticum gen. nov., sp. nov, a haloalkaliphilic actinobacterium from a soda solonchak soil.</title>
        <authorList>
            <person name="Sorokin D.Y."/>
            <person name="Khijniak T.V."/>
            <person name="Zakharycheva A.P."/>
            <person name="Boueva O.V."/>
            <person name="Ariskina E.V."/>
            <person name="Hahnke R.L."/>
            <person name="Bunk B."/>
            <person name="Sproer C."/>
            <person name="Schumann P."/>
            <person name="Evtushenko L.I."/>
            <person name="Kublanov I.V."/>
        </authorList>
    </citation>
    <scope>NUCLEOTIDE SEQUENCE</scope>
    <source>
        <strain evidence="2">DSM 106523</strain>
    </source>
</reference>
<evidence type="ECO:0000313" key="3">
    <source>
        <dbReference type="Proteomes" id="UP000662857"/>
    </source>
</evidence>
<feature type="region of interest" description="Disordered" evidence="1">
    <location>
        <begin position="19"/>
        <end position="95"/>
    </location>
</feature>
<accession>A0A895YHC5</accession>
<evidence type="ECO:0000313" key="2">
    <source>
        <dbReference type="EMBL" id="QSB14909.1"/>
    </source>
</evidence>
<gene>
    <name evidence="2" type="ORF">JQS43_00490</name>
</gene>
<dbReference type="EMBL" id="CP070499">
    <property type="protein sequence ID" value="QSB14909.1"/>
    <property type="molecule type" value="Genomic_DNA"/>
</dbReference>
<organism evidence="2 3">
    <name type="scientific">Natronosporangium hydrolyticum</name>
    <dbReference type="NCBI Taxonomy" id="2811111"/>
    <lineage>
        <taxon>Bacteria</taxon>
        <taxon>Bacillati</taxon>
        <taxon>Actinomycetota</taxon>
        <taxon>Actinomycetes</taxon>
        <taxon>Micromonosporales</taxon>
        <taxon>Micromonosporaceae</taxon>
        <taxon>Natronosporangium</taxon>
    </lineage>
</organism>